<dbReference type="Gene3D" id="3.40.50.300">
    <property type="entry name" value="P-loop containing nucleotide triphosphate hydrolases"/>
    <property type="match status" value="1"/>
</dbReference>
<protein>
    <submittedName>
        <fullName evidence="2">AAA family ATPase</fullName>
    </submittedName>
</protein>
<dbReference type="InterPro" id="IPR027417">
    <property type="entry name" value="P-loop_NTPase"/>
</dbReference>
<sequence length="440" mass="50320">MANKSSNESSETIDNEFSVYAPRPGNIEETGLSINLLLELLIKHIYRAGVIDLQQLSKDLSLSGSIVKLLLDEAKQKTWVENPSSADNGQFRYTLSNIGVLEAEKAFLKRGYLGPAPIPLEQYQRVTQIQSNRTQALTEQQMRDGFADLVFPDEVIGSVGPALNSTKPILIYGGAGTGKSYFCRHLNRLFGETVLIPYAIEINNEIIQVFDPELHHVQEAASMFNDPTISALKIADGYDPRWLACERPLLVTGGELTLSMLEVQFDNASRCYLPPIQLKANNGILFLDDLGRQRVTPKELFNRWILPLEERRDFLALQNGQHFEIPFELLLLFSTNLTPQELIDDAFLRRLGYKIQFQPLSQKLYEQIWFMECERFELECDSDCFVYLINSLHKTREKPYLACYPRDILSIVRDQVLFKNLPNRVTKDLINFAWHSYFVA</sequence>
<dbReference type="EMBL" id="VCBC01000016">
    <property type="protein sequence ID" value="TLU61509.1"/>
    <property type="molecule type" value="Genomic_DNA"/>
</dbReference>
<evidence type="ECO:0000313" key="2">
    <source>
        <dbReference type="EMBL" id="TLU61509.1"/>
    </source>
</evidence>
<proteinExistence type="predicted"/>
<dbReference type="Proteomes" id="UP000307790">
    <property type="component" value="Unassembled WGS sequence"/>
</dbReference>
<evidence type="ECO:0000259" key="1">
    <source>
        <dbReference type="SMART" id="SM00382"/>
    </source>
</evidence>
<reference evidence="2 3" key="1">
    <citation type="submission" date="2019-05" db="EMBL/GenBank/DDBJ databases">
        <title>Genome sequences of Thalassotalea litorea 1K03283.</title>
        <authorList>
            <person name="Zhang D."/>
        </authorList>
    </citation>
    <scope>NUCLEOTIDE SEQUENCE [LARGE SCALE GENOMIC DNA]</scope>
    <source>
        <strain evidence="2 3">MCCC 1K03283</strain>
    </source>
</reference>
<comment type="caution">
    <text evidence="2">The sequence shown here is derived from an EMBL/GenBank/DDBJ whole genome shotgun (WGS) entry which is preliminary data.</text>
</comment>
<dbReference type="OrthoDB" id="9783370at2"/>
<dbReference type="InterPro" id="IPR003593">
    <property type="entry name" value="AAA+_ATPase"/>
</dbReference>
<dbReference type="SMART" id="SM00382">
    <property type="entry name" value="AAA"/>
    <property type="match status" value="1"/>
</dbReference>
<dbReference type="AlphaFoldDB" id="A0A5R9IND2"/>
<dbReference type="SUPFAM" id="SSF52540">
    <property type="entry name" value="P-loop containing nucleoside triphosphate hydrolases"/>
    <property type="match status" value="1"/>
</dbReference>
<gene>
    <name evidence="2" type="ORF">FE810_14670</name>
</gene>
<name>A0A5R9IND2_9GAMM</name>
<organism evidence="2 3">
    <name type="scientific">Thalassotalea litorea</name>
    <dbReference type="NCBI Taxonomy" id="2020715"/>
    <lineage>
        <taxon>Bacteria</taxon>
        <taxon>Pseudomonadati</taxon>
        <taxon>Pseudomonadota</taxon>
        <taxon>Gammaproteobacteria</taxon>
        <taxon>Alteromonadales</taxon>
        <taxon>Colwelliaceae</taxon>
        <taxon>Thalassotalea</taxon>
    </lineage>
</organism>
<keyword evidence="3" id="KW-1185">Reference proteome</keyword>
<accession>A0A5R9IND2</accession>
<feature type="domain" description="AAA+ ATPase" evidence="1">
    <location>
        <begin position="165"/>
        <end position="361"/>
    </location>
</feature>
<evidence type="ECO:0000313" key="3">
    <source>
        <dbReference type="Proteomes" id="UP000307790"/>
    </source>
</evidence>